<dbReference type="InterPro" id="IPR013249">
    <property type="entry name" value="RNA_pol_sigma70_r4_t2"/>
</dbReference>
<dbReference type="SUPFAM" id="SSF48452">
    <property type="entry name" value="TPR-like"/>
    <property type="match status" value="1"/>
</dbReference>
<dbReference type="Proteomes" id="UP001239019">
    <property type="component" value="Unassembled WGS sequence"/>
</dbReference>
<dbReference type="InterPro" id="IPR013324">
    <property type="entry name" value="RNA_pol_sigma_r3/r4-like"/>
</dbReference>
<accession>A0ABU0W443</accession>
<dbReference type="Gene3D" id="1.25.40.10">
    <property type="entry name" value="Tetratricopeptide repeat domain"/>
    <property type="match status" value="1"/>
</dbReference>
<organism evidence="4 5">
    <name type="scientific">Natronospira bacteriovora</name>
    <dbReference type="NCBI Taxonomy" id="3069753"/>
    <lineage>
        <taxon>Bacteria</taxon>
        <taxon>Pseudomonadati</taxon>
        <taxon>Pseudomonadota</taxon>
        <taxon>Gammaproteobacteria</taxon>
        <taxon>Natronospirales</taxon>
        <taxon>Natronospiraceae</taxon>
        <taxon>Natronospira</taxon>
    </lineage>
</organism>
<evidence type="ECO:0000313" key="4">
    <source>
        <dbReference type="EMBL" id="MDQ2068787.1"/>
    </source>
</evidence>
<evidence type="ECO:0000259" key="3">
    <source>
        <dbReference type="Pfam" id="PF20239"/>
    </source>
</evidence>
<dbReference type="SUPFAM" id="SSF88946">
    <property type="entry name" value="Sigma2 domain of RNA polymerase sigma factors"/>
    <property type="match status" value="1"/>
</dbReference>
<name>A0ABU0W443_9GAMM</name>
<dbReference type="InterPro" id="IPR011990">
    <property type="entry name" value="TPR-like_helical_dom_sf"/>
</dbReference>
<comment type="caution">
    <text evidence="4">The sequence shown here is derived from an EMBL/GenBank/DDBJ whole genome shotgun (WGS) entry which is preliminary data.</text>
</comment>
<dbReference type="InterPro" id="IPR013325">
    <property type="entry name" value="RNA_pol_sigma_r2"/>
</dbReference>
<keyword evidence="5" id="KW-1185">Reference proteome</keyword>
<dbReference type="Pfam" id="PF04542">
    <property type="entry name" value="Sigma70_r2"/>
    <property type="match status" value="1"/>
</dbReference>
<gene>
    <name evidence="4" type="ORF">RBH19_02725</name>
</gene>
<sequence length="424" mass="47420">MNVRPDKNLRAAVEEIYRDESRRVLATLIRLLGDFEWAEEAMQDAFAAALDQWPRDGLPDNPRAWLVSTGRFKAIDRLRRRTRHEALIRQELPVQQAAPDPLEALGEAAVEDDRLRLIFTCCHPALALEARLALTLREVCGLSTEAVASAFLARPATIAQRIVRAKRKIRDAAIPYEVPNRQQLPERLDAVLQVVYLLFNEGYSASAGDELTKAELSVEAIRLGRLLHTLMPEAEVKGLLALMLLQESRRGARSDDKGDIIRLEDQDRRLWNRALIGEGQALVTNALRSRRFGPYCIQAAIAGVHADADSPEATDWGEIVGLYDILLRMQPSPVIRLNRAVALAMRDGPEAGLAEIDAILSRGDLRAYHLAHAARADLCERLGRLDDARQAFQAALGLTQQGPERRFLSERLQRLVQADARLEK</sequence>
<dbReference type="PANTHER" id="PTHR47756">
    <property type="entry name" value="BLL6612 PROTEIN-RELATED"/>
    <property type="match status" value="1"/>
</dbReference>
<feature type="domain" description="RNA polymerase sigma factor 70 region 4 type 2" evidence="2">
    <location>
        <begin position="118"/>
        <end position="169"/>
    </location>
</feature>
<dbReference type="RefSeq" id="WP_306727262.1">
    <property type="nucleotide sequence ID" value="NZ_JAVDDT010000001.1"/>
</dbReference>
<proteinExistence type="predicted"/>
<evidence type="ECO:0000259" key="1">
    <source>
        <dbReference type="Pfam" id="PF04542"/>
    </source>
</evidence>
<dbReference type="PANTHER" id="PTHR47756:SF2">
    <property type="entry name" value="BLL6612 PROTEIN"/>
    <property type="match status" value="1"/>
</dbReference>
<evidence type="ECO:0000259" key="2">
    <source>
        <dbReference type="Pfam" id="PF08281"/>
    </source>
</evidence>
<dbReference type="InterPro" id="IPR007627">
    <property type="entry name" value="RNA_pol_sigma70_r2"/>
</dbReference>
<dbReference type="InterPro" id="IPR046531">
    <property type="entry name" value="DUF6596"/>
</dbReference>
<dbReference type="EMBL" id="JAVDDT010000001">
    <property type="protein sequence ID" value="MDQ2068787.1"/>
    <property type="molecule type" value="Genomic_DNA"/>
</dbReference>
<dbReference type="Pfam" id="PF08281">
    <property type="entry name" value="Sigma70_r4_2"/>
    <property type="match status" value="1"/>
</dbReference>
<protein>
    <submittedName>
        <fullName evidence="4">RNA polymerase sigma factor</fullName>
    </submittedName>
</protein>
<evidence type="ECO:0000313" key="5">
    <source>
        <dbReference type="Proteomes" id="UP001239019"/>
    </source>
</evidence>
<feature type="domain" description="RNA polymerase sigma-70 region 2" evidence="1">
    <location>
        <begin position="17"/>
        <end position="83"/>
    </location>
</feature>
<reference evidence="4 5" key="1">
    <citation type="submission" date="2023-08" db="EMBL/GenBank/DDBJ databases">
        <title>Whole-genome sequencing of halo(alkali)philic microorganisms from hypersaline lakes.</title>
        <authorList>
            <person name="Sorokin D.Y."/>
            <person name="Abbas B."/>
            <person name="Merkel A.Y."/>
        </authorList>
    </citation>
    <scope>NUCLEOTIDE SEQUENCE [LARGE SCALE GENOMIC DNA]</scope>
    <source>
        <strain evidence="4 5">AB-CW4</strain>
    </source>
</reference>
<dbReference type="Gene3D" id="1.10.1740.10">
    <property type="match status" value="1"/>
</dbReference>
<feature type="domain" description="DUF6596" evidence="3">
    <location>
        <begin position="187"/>
        <end position="286"/>
    </location>
</feature>
<dbReference type="Pfam" id="PF20239">
    <property type="entry name" value="DUF6596"/>
    <property type="match status" value="1"/>
</dbReference>
<dbReference type="SUPFAM" id="SSF88659">
    <property type="entry name" value="Sigma3 and sigma4 domains of RNA polymerase sigma factors"/>
    <property type="match status" value="1"/>
</dbReference>